<dbReference type="STRING" id="1618356.UU93_C0037G0002"/>
<dbReference type="Gene3D" id="1.10.150.20">
    <property type="entry name" value="5' to 3' exonuclease, C-terminal subdomain"/>
    <property type="match status" value="1"/>
</dbReference>
<keyword evidence="3" id="KW-0269">Exonuclease</keyword>
<dbReference type="PATRIC" id="fig|1618356.3.peg.844"/>
<dbReference type="FunFam" id="1.10.150.20:FF:000003">
    <property type="entry name" value="DNA polymerase I"/>
    <property type="match status" value="1"/>
</dbReference>
<dbReference type="EMBL" id="LCCN01000037">
    <property type="protein sequence ID" value="KKS30481.1"/>
    <property type="molecule type" value="Genomic_DNA"/>
</dbReference>
<evidence type="ECO:0000256" key="1">
    <source>
        <dbReference type="ARBA" id="ARBA00022722"/>
    </source>
</evidence>
<protein>
    <submittedName>
        <fullName evidence="6">Polymerase I protein</fullName>
    </submittedName>
</protein>
<keyword evidence="4" id="KW-0238">DNA-binding</keyword>
<dbReference type="GO" id="GO:0008409">
    <property type="term" value="F:5'-3' exonuclease activity"/>
    <property type="evidence" value="ECO:0007669"/>
    <property type="project" value="InterPro"/>
</dbReference>
<keyword evidence="2" id="KW-0378">Hydrolase</keyword>
<dbReference type="CDD" id="cd09859">
    <property type="entry name" value="PIN_53EXO"/>
    <property type="match status" value="1"/>
</dbReference>
<dbReference type="Pfam" id="PF01367">
    <property type="entry name" value="5_3_exonuc"/>
    <property type="match status" value="1"/>
</dbReference>
<evidence type="ECO:0000256" key="2">
    <source>
        <dbReference type="ARBA" id="ARBA00022801"/>
    </source>
</evidence>
<dbReference type="AlphaFoldDB" id="A0A0G1A8M2"/>
<dbReference type="GO" id="GO:0003677">
    <property type="term" value="F:DNA binding"/>
    <property type="evidence" value="ECO:0007669"/>
    <property type="project" value="UniProtKB-KW"/>
</dbReference>
<dbReference type="InterPro" id="IPR036279">
    <property type="entry name" value="5-3_exonuclease_C_sf"/>
</dbReference>
<dbReference type="SUPFAM" id="SSF88723">
    <property type="entry name" value="PIN domain-like"/>
    <property type="match status" value="1"/>
</dbReference>
<dbReference type="InterPro" id="IPR020046">
    <property type="entry name" value="5-3_exonucl_a-hlix_arch_N"/>
</dbReference>
<evidence type="ECO:0000313" key="7">
    <source>
        <dbReference type="Proteomes" id="UP000034160"/>
    </source>
</evidence>
<name>A0A0G1A8M2_9BACT</name>
<dbReference type="InterPro" id="IPR038969">
    <property type="entry name" value="FEN"/>
</dbReference>
<dbReference type="Proteomes" id="UP000034160">
    <property type="component" value="Unassembled WGS sequence"/>
</dbReference>
<evidence type="ECO:0000259" key="5">
    <source>
        <dbReference type="SMART" id="SM00475"/>
    </source>
</evidence>
<dbReference type="PANTHER" id="PTHR42646">
    <property type="entry name" value="FLAP ENDONUCLEASE XNI"/>
    <property type="match status" value="1"/>
</dbReference>
<dbReference type="GO" id="GO:0033567">
    <property type="term" value="P:DNA replication, Okazaki fragment processing"/>
    <property type="evidence" value="ECO:0007669"/>
    <property type="project" value="InterPro"/>
</dbReference>
<dbReference type="Pfam" id="PF02739">
    <property type="entry name" value="5_3_exonuc_N"/>
    <property type="match status" value="1"/>
</dbReference>
<gene>
    <name evidence="6" type="ORF">UU93_C0037G0002</name>
</gene>
<dbReference type="SMART" id="SM00475">
    <property type="entry name" value="53EXOc"/>
    <property type="match status" value="1"/>
</dbReference>
<dbReference type="PANTHER" id="PTHR42646:SF2">
    <property type="entry name" value="5'-3' EXONUCLEASE FAMILY PROTEIN"/>
    <property type="match status" value="1"/>
</dbReference>
<organism evidence="6 7">
    <name type="scientific">Candidatus Amesbacteria bacterium GW2011_GWA2_42_12</name>
    <dbReference type="NCBI Taxonomy" id="1618356"/>
    <lineage>
        <taxon>Bacteria</taxon>
        <taxon>Candidatus Amesiibacteriota</taxon>
    </lineage>
</organism>
<dbReference type="Gene3D" id="3.40.50.1010">
    <property type="entry name" value="5'-nuclease"/>
    <property type="match status" value="1"/>
</dbReference>
<keyword evidence="1" id="KW-0540">Nuclease</keyword>
<dbReference type="InterPro" id="IPR002421">
    <property type="entry name" value="5-3_exonuclease"/>
</dbReference>
<dbReference type="InterPro" id="IPR008918">
    <property type="entry name" value="HhH2"/>
</dbReference>
<dbReference type="GO" id="GO:0017108">
    <property type="term" value="F:5'-flap endonuclease activity"/>
    <property type="evidence" value="ECO:0007669"/>
    <property type="project" value="InterPro"/>
</dbReference>
<reference evidence="6 7" key="1">
    <citation type="journal article" date="2015" name="Nature">
        <title>rRNA introns, odd ribosomes, and small enigmatic genomes across a large radiation of phyla.</title>
        <authorList>
            <person name="Brown C.T."/>
            <person name="Hug L.A."/>
            <person name="Thomas B.C."/>
            <person name="Sharon I."/>
            <person name="Castelle C.J."/>
            <person name="Singh A."/>
            <person name="Wilkins M.J."/>
            <person name="Williams K.H."/>
            <person name="Banfield J.F."/>
        </authorList>
    </citation>
    <scope>NUCLEOTIDE SEQUENCE [LARGE SCALE GENOMIC DNA]</scope>
</reference>
<evidence type="ECO:0000256" key="3">
    <source>
        <dbReference type="ARBA" id="ARBA00022839"/>
    </source>
</evidence>
<dbReference type="FunFam" id="3.40.50.1010:FF:000001">
    <property type="entry name" value="DNA polymerase I"/>
    <property type="match status" value="1"/>
</dbReference>
<comment type="caution">
    <text evidence="6">The sequence shown here is derived from an EMBL/GenBank/DDBJ whole genome shotgun (WGS) entry which is preliminary data.</text>
</comment>
<dbReference type="SUPFAM" id="SSF47807">
    <property type="entry name" value="5' to 3' exonuclease, C-terminal subdomain"/>
    <property type="match status" value="1"/>
</dbReference>
<accession>A0A0G1A8M2</accession>
<feature type="domain" description="5'-3' exonuclease" evidence="5">
    <location>
        <begin position="16"/>
        <end position="287"/>
    </location>
</feature>
<sequence>MATKSSVKSTPTSHTKKELLVLIDGHALVYRAYHAFPPLTTSDGELVNAVYGFSRILLKVIKDIQPKYIAVTFDMGKPTFRHTAFAGYKAQRKETPTDLISQLGRVREVVETLNIPVFGIEGFEADDVIGTIAKQICEKVKVIIVTGDKDAFQLVNDNKVTVYTPPRQNEDAKEYSEHDVEEKMGIPPSLIVDYKALSGDPSDNIPGVQGVGPKTSVSLLQAFGSLRGIYEALKHPDTLTPEQKTLLKEKLVQRLADGHESAIMSQKLATIDTDVPLNFKLDDCCVSGYDKAKITALFTKLGFKSLINSLPSDEFEQEVQEMLF</sequence>
<dbReference type="InterPro" id="IPR029060">
    <property type="entry name" value="PIN-like_dom_sf"/>
</dbReference>
<dbReference type="SMART" id="SM00279">
    <property type="entry name" value="HhH2"/>
    <property type="match status" value="1"/>
</dbReference>
<evidence type="ECO:0000256" key="4">
    <source>
        <dbReference type="ARBA" id="ARBA00023125"/>
    </source>
</evidence>
<dbReference type="InterPro" id="IPR020045">
    <property type="entry name" value="DNA_polI_H3TH"/>
</dbReference>
<evidence type="ECO:0000313" key="6">
    <source>
        <dbReference type="EMBL" id="KKS30481.1"/>
    </source>
</evidence>
<proteinExistence type="predicted"/>
<dbReference type="CDD" id="cd09898">
    <property type="entry name" value="H3TH_53EXO"/>
    <property type="match status" value="1"/>
</dbReference>